<comment type="caution">
    <text evidence="1">The sequence shown here is derived from an EMBL/GenBank/DDBJ whole genome shotgun (WGS) entry which is preliminary data.</text>
</comment>
<evidence type="ECO:0000313" key="1">
    <source>
        <dbReference type="EMBL" id="GEU74263.1"/>
    </source>
</evidence>
<protein>
    <submittedName>
        <fullName evidence="1">Uncharacterized protein</fullName>
    </submittedName>
</protein>
<name>A0A6L2MJZ9_TANCI</name>
<dbReference type="EMBL" id="BKCJ010006853">
    <property type="protein sequence ID" value="GEU74263.1"/>
    <property type="molecule type" value="Genomic_DNA"/>
</dbReference>
<dbReference type="AlphaFoldDB" id="A0A6L2MJZ9"/>
<reference evidence="1" key="1">
    <citation type="journal article" date="2019" name="Sci. Rep.">
        <title>Draft genome of Tanacetum cinerariifolium, the natural source of mosquito coil.</title>
        <authorList>
            <person name="Yamashiro T."/>
            <person name="Shiraishi A."/>
            <person name="Satake H."/>
            <person name="Nakayama K."/>
        </authorList>
    </citation>
    <scope>NUCLEOTIDE SEQUENCE</scope>
</reference>
<accession>A0A6L2MJZ9</accession>
<organism evidence="1">
    <name type="scientific">Tanacetum cinerariifolium</name>
    <name type="common">Dalmatian daisy</name>
    <name type="synonym">Chrysanthemum cinerariifolium</name>
    <dbReference type="NCBI Taxonomy" id="118510"/>
    <lineage>
        <taxon>Eukaryota</taxon>
        <taxon>Viridiplantae</taxon>
        <taxon>Streptophyta</taxon>
        <taxon>Embryophyta</taxon>
        <taxon>Tracheophyta</taxon>
        <taxon>Spermatophyta</taxon>
        <taxon>Magnoliopsida</taxon>
        <taxon>eudicotyledons</taxon>
        <taxon>Gunneridae</taxon>
        <taxon>Pentapetalae</taxon>
        <taxon>asterids</taxon>
        <taxon>campanulids</taxon>
        <taxon>Asterales</taxon>
        <taxon>Asteraceae</taxon>
        <taxon>Asteroideae</taxon>
        <taxon>Anthemideae</taxon>
        <taxon>Anthemidinae</taxon>
        <taxon>Tanacetum</taxon>
    </lineage>
</organism>
<gene>
    <name evidence="1" type="ORF">Tci_046241</name>
</gene>
<proteinExistence type="predicted"/>
<sequence>MEESHREIEIQPMNSATVNSSTVSLENEVGQVRNELIVAAALIAAATYQALLSPPEAIKHEAILVAFICANTLACLSSATIIEYMSGLFPYQREIRLSYFAFGISAGIAGGKEDMILLSRLSKWRKTRAVDTPRIYRKAPKIVNVRVSLRLSHQPR</sequence>